<dbReference type="EMBL" id="ML986591">
    <property type="protein sequence ID" value="KAF2267422.1"/>
    <property type="molecule type" value="Genomic_DNA"/>
</dbReference>
<gene>
    <name evidence="1" type="ORF">CC78DRAFT_577135</name>
</gene>
<proteinExistence type="predicted"/>
<keyword evidence="2" id="KW-1185">Reference proteome</keyword>
<dbReference type="OrthoDB" id="2157530at2759"/>
<sequence>MSERALLRIGDINFQADSIVMTNLSNLQGASPFDWDTTTVPRVQHLALKSFPKEMVSDVFKLIRLMANSHASDPRDRLYGVISFLQNDLRRDQFPPGYSISRQHFYIGLCAHWILRAFVLGRVWDRDAFVDADTGALSITLMHLFVFDERPSFEARIESAEVYLVKPRRKVWEGHASNLNLVSNAPLAKIVYPGYDHLFILNSEQRESVTSLIEIVLGTVRKKQWDKDMFKSRPSNDSTLLNFAETNQ</sequence>
<reference evidence="2" key="1">
    <citation type="journal article" date="2020" name="Stud. Mycol.">
        <title>101 Dothideomycetes genomes: A test case for predicting lifestyles and emergence of pathogens.</title>
        <authorList>
            <person name="Haridas S."/>
            <person name="Albert R."/>
            <person name="Binder M."/>
            <person name="Bloem J."/>
            <person name="LaButti K."/>
            <person name="Salamov A."/>
            <person name="Andreopoulos B."/>
            <person name="Baker S."/>
            <person name="Barry K."/>
            <person name="Bills G."/>
            <person name="Bluhm B."/>
            <person name="Cannon C."/>
            <person name="Castanera R."/>
            <person name="Culley D."/>
            <person name="Daum C."/>
            <person name="Ezra D."/>
            <person name="Gonzalez J."/>
            <person name="Henrissat B."/>
            <person name="Kuo A."/>
            <person name="Liang C."/>
            <person name="Lipzen A."/>
            <person name="Lutzoni F."/>
            <person name="Magnuson J."/>
            <person name="Mondo S."/>
            <person name="Nolan M."/>
            <person name="Ohm R."/>
            <person name="Pangilinan J."/>
            <person name="Park H.-J."/>
            <person name="Ramirez L."/>
            <person name="Alfaro M."/>
            <person name="Sun H."/>
            <person name="Tritt A."/>
            <person name="Yoshinaga Y."/>
            <person name="Zwiers L.-H."/>
            <person name="Turgeon B."/>
            <person name="Goodwin S."/>
            <person name="Spatafora J."/>
            <person name="Crous P."/>
            <person name="Grigoriev I."/>
        </authorList>
    </citation>
    <scope>NUCLEOTIDE SEQUENCE [LARGE SCALE GENOMIC DNA]</scope>
    <source>
        <strain evidence="2">CBS 304.66</strain>
    </source>
</reference>
<evidence type="ECO:0000313" key="1">
    <source>
        <dbReference type="EMBL" id="KAF2267422.1"/>
    </source>
</evidence>
<comment type="caution">
    <text evidence="1">The sequence shown here is derived from an EMBL/GenBank/DDBJ whole genome shotgun (WGS) entry which is preliminary data.</text>
</comment>
<dbReference type="AlphaFoldDB" id="A0A9P4KG84"/>
<accession>A0A9P4KG84</accession>
<name>A0A9P4KG84_9PLEO</name>
<evidence type="ECO:0000313" key="2">
    <source>
        <dbReference type="Proteomes" id="UP000800093"/>
    </source>
</evidence>
<protein>
    <submittedName>
        <fullName evidence="1">Uncharacterized protein</fullName>
    </submittedName>
</protein>
<organism evidence="1 2">
    <name type="scientific">Lojkania enalia</name>
    <dbReference type="NCBI Taxonomy" id="147567"/>
    <lineage>
        <taxon>Eukaryota</taxon>
        <taxon>Fungi</taxon>
        <taxon>Dikarya</taxon>
        <taxon>Ascomycota</taxon>
        <taxon>Pezizomycotina</taxon>
        <taxon>Dothideomycetes</taxon>
        <taxon>Pleosporomycetidae</taxon>
        <taxon>Pleosporales</taxon>
        <taxon>Pleosporales incertae sedis</taxon>
        <taxon>Lojkania</taxon>
    </lineage>
</organism>
<dbReference type="Proteomes" id="UP000800093">
    <property type="component" value="Unassembled WGS sequence"/>
</dbReference>